<keyword evidence="4" id="KW-0808">Transferase</keyword>
<evidence type="ECO:0000256" key="5">
    <source>
        <dbReference type="ARBA" id="ARBA00022683"/>
    </source>
</evidence>
<evidence type="ECO:0000256" key="4">
    <source>
        <dbReference type="ARBA" id="ARBA00022679"/>
    </source>
</evidence>
<evidence type="ECO:0000256" key="1">
    <source>
        <dbReference type="ARBA" id="ARBA00004496"/>
    </source>
</evidence>
<name>A0ABY1M3W4_9BACL</name>
<gene>
    <name evidence="8" type="ORF">SAMN02744124_04351</name>
</gene>
<dbReference type="GeneID" id="43346839"/>
<evidence type="ECO:0000256" key="2">
    <source>
        <dbReference type="ARBA" id="ARBA00022448"/>
    </source>
</evidence>
<dbReference type="Gene3D" id="3.40.930.10">
    <property type="entry name" value="Mannitol-specific EII, Chain A"/>
    <property type="match status" value="1"/>
</dbReference>
<dbReference type="InterPro" id="IPR051351">
    <property type="entry name" value="Ascorbate-PTS_EIIA_comp"/>
</dbReference>
<evidence type="ECO:0000313" key="8">
    <source>
        <dbReference type="EMBL" id="SMF68578.1"/>
    </source>
</evidence>
<dbReference type="PANTHER" id="PTHR36203">
    <property type="entry name" value="ASCORBATE-SPECIFIC PTS SYSTEM EIIA COMPONENT"/>
    <property type="match status" value="1"/>
</dbReference>
<evidence type="ECO:0000313" key="9">
    <source>
        <dbReference type="Proteomes" id="UP000192939"/>
    </source>
</evidence>
<keyword evidence="9" id="KW-1185">Reference proteome</keyword>
<keyword evidence="3" id="KW-0963">Cytoplasm</keyword>
<keyword evidence="5" id="KW-0598">Phosphotransferase system</keyword>
<dbReference type="InterPro" id="IPR002178">
    <property type="entry name" value="PTS_EIIA_type-2_dom"/>
</dbReference>
<dbReference type="SUPFAM" id="SSF55804">
    <property type="entry name" value="Phoshotransferase/anion transport protein"/>
    <property type="match status" value="1"/>
</dbReference>
<comment type="caution">
    <text evidence="8">The sequence shown here is derived from an EMBL/GenBank/DDBJ whole genome shotgun (WGS) entry which is preliminary data.</text>
</comment>
<dbReference type="PROSITE" id="PS51094">
    <property type="entry name" value="PTS_EIIA_TYPE_2"/>
    <property type="match status" value="1"/>
</dbReference>
<dbReference type="Pfam" id="PF00359">
    <property type="entry name" value="PTS_EIIA_2"/>
    <property type="match status" value="1"/>
</dbReference>
<evidence type="ECO:0000256" key="3">
    <source>
        <dbReference type="ARBA" id="ARBA00022490"/>
    </source>
</evidence>
<feature type="domain" description="PTS EIIA type-2" evidence="7">
    <location>
        <begin position="2"/>
        <end position="145"/>
    </location>
</feature>
<organism evidence="8 9">
    <name type="scientific">Paenibacillus barengoltzii J12</name>
    <dbReference type="NCBI Taxonomy" id="935846"/>
    <lineage>
        <taxon>Bacteria</taxon>
        <taxon>Bacillati</taxon>
        <taxon>Bacillota</taxon>
        <taxon>Bacilli</taxon>
        <taxon>Bacillales</taxon>
        <taxon>Paenibacillaceae</taxon>
        <taxon>Paenibacillus</taxon>
    </lineage>
</organism>
<dbReference type="PANTHER" id="PTHR36203:SF5">
    <property type="entry name" value="PTS SYSTEM, EIIA COMPONENT"/>
    <property type="match status" value="1"/>
</dbReference>
<dbReference type="EMBL" id="FXAE01000081">
    <property type="protein sequence ID" value="SMF68578.1"/>
    <property type="molecule type" value="Genomic_DNA"/>
</dbReference>
<dbReference type="Proteomes" id="UP000192939">
    <property type="component" value="Unassembled WGS sequence"/>
</dbReference>
<protein>
    <submittedName>
        <fullName evidence="8">PTS system IIA component, L-Asc family (TC 4.A.7)</fullName>
    </submittedName>
</protein>
<keyword evidence="2" id="KW-0813">Transport</keyword>
<evidence type="ECO:0000259" key="7">
    <source>
        <dbReference type="PROSITE" id="PS51094"/>
    </source>
</evidence>
<reference evidence="8 9" key="1">
    <citation type="submission" date="2017-04" db="EMBL/GenBank/DDBJ databases">
        <authorList>
            <person name="Varghese N."/>
            <person name="Submissions S."/>
        </authorList>
    </citation>
    <scope>NUCLEOTIDE SEQUENCE [LARGE SCALE GENOMIC DNA]</scope>
    <source>
        <strain evidence="8 9">J12</strain>
    </source>
</reference>
<dbReference type="RefSeq" id="WP_016314305.1">
    <property type="nucleotide sequence ID" value="NZ_FXAE01000081.1"/>
</dbReference>
<sequence>MRFLDTSLISLDVEAKDAQEAIRAAGQLLVEIGAAEDSYVEAMLTAFQEQGPYIVVAPHIAIPHAKAESGVHEASVSFVRLKQPVAFGHPENDPVELVFALGSSSSSEHIDLLRRLTTLLNEPTNIEALKAARTPEDIEGLIESSIIEQGE</sequence>
<accession>A0ABY1M3W4</accession>
<proteinExistence type="predicted"/>
<dbReference type="CDD" id="cd00211">
    <property type="entry name" value="PTS_IIA_fru"/>
    <property type="match status" value="1"/>
</dbReference>
<keyword evidence="6" id="KW-0418">Kinase</keyword>
<comment type="subcellular location">
    <subcellularLocation>
        <location evidence="1">Cytoplasm</location>
    </subcellularLocation>
</comment>
<dbReference type="InterPro" id="IPR016152">
    <property type="entry name" value="PTrfase/Anion_transptr"/>
</dbReference>
<dbReference type="PROSITE" id="PS00372">
    <property type="entry name" value="PTS_EIIA_TYPE_2_HIS"/>
    <property type="match status" value="1"/>
</dbReference>
<evidence type="ECO:0000256" key="6">
    <source>
        <dbReference type="ARBA" id="ARBA00022777"/>
    </source>
</evidence>